<dbReference type="SUPFAM" id="SSF117281">
    <property type="entry name" value="Kelch motif"/>
    <property type="match status" value="1"/>
</dbReference>
<dbReference type="Pfam" id="PF00646">
    <property type="entry name" value="F-box"/>
    <property type="match status" value="1"/>
</dbReference>
<dbReference type="Pfam" id="PF25210">
    <property type="entry name" value="Kelch_FKB95"/>
    <property type="match status" value="1"/>
</dbReference>
<evidence type="ECO:0000256" key="1">
    <source>
        <dbReference type="SAM" id="MobiDB-lite"/>
    </source>
</evidence>
<dbReference type="CDD" id="cd22152">
    <property type="entry name" value="F-box_AtAFR-like"/>
    <property type="match status" value="1"/>
</dbReference>
<keyword evidence="4" id="KW-1185">Reference proteome</keyword>
<dbReference type="InterPro" id="IPR015915">
    <property type="entry name" value="Kelch-typ_b-propeller"/>
</dbReference>
<dbReference type="SMART" id="SM00256">
    <property type="entry name" value="FBOX"/>
    <property type="match status" value="1"/>
</dbReference>
<dbReference type="Proteomes" id="UP000029120">
    <property type="component" value="Chromosome 1"/>
</dbReference>
<proteinExistence type="predicted"/>
<dbReference type="eggNOG" id="KOG1072">
    <property type="taxonomic scope" value="Eukaryota"/>
</dbReference>
<gene>
    <name evidence="3" type="ordered locus">AALP_Aa1g049900</name>
</gene>
<dbReference type="PANTHER" id="PTHR24414">
    <property type="entry name" value="F-BOX/KELCH-REPEAT PROTEIN SKIP4"/>
    <property type="match status" value="1"/>
</dbReference>
<feature type="region of interest" description="Disordered" evidence="1">
    <location>
        <begin position="27"/>
        <end position="74"/>
    </location>
</feature>
<feature type="domain" description="F-box" evidence="2">
    <location>
        <begin position="78"/>
        <end position="118"/>
    </location>
</feature>
<reference evidence="4" key="1">
    <citation type="journal article" date="2015" name="Nat. Plants">
        <title>Genome expansion of Arabis alpina linked with retrotransposition and reduced symmetric DNA methylation.</title>
        <authorList>
            <person name="Willing E.M."/>
            <person name="Rawat V."/>
            <person name="Mandakova T."/>
            <person name="Maumus F."/>
            <person name="James G.V."/>
            <person name="Nordstroem K.J."/>
            <person name="Becker C."/>
            <person name="Warthmann N."/>
            <person name="Chica C."/>
            <person name="Szarzynska B."/>
            <person name="Zytnicki M."/>
            <person name="Albani M.C."/>
            <person name="Kiefer C."/>
            <person name="Bergonzi S."/>
            <person name="Castaings L."/>
            <person name="Mateos J.L."/>
            <person name="Berns M.C."/>
            <person name="Bujdoso N."/>
            <person name="Piofczyk T."/>
            <person name="de Lorenzo L."/>
            <person name="Barrero-Sicilia C."/>
            <person name="Mateos I."/>
            <person name="Piednoel M."/>
            <person name="Hagmann J."/>
            <person name="Chen-Min-Tao R."/>
            <person name="Iglesias-Fernandez R."/>
            <person name="Schuster S.C."/>
            <person name="Alonso-Blanco C."/>
            <person name="Roudier F."/>
            <person name="Carbonero P."/>
            <person name="Paz-Ares J."/>
            <person name="Davis S.J."/>
            <person name="Pecinka A."/>
            <person name="Quesneville H."/>
            <person name="Colot V."/>
            <person name="Lysak M.A."/>
            <person name="Weigel D."/>
            <person name="Coupland G."/>
            <person name="Schneeberger K."/>
        </authorList>
    </citation>
    <scope>NUCLEOTIDE SEQUENCE [LARGE SCALE GENOMIC DNA]</scope>
    <source>
        <strain evidence="4">cv. Pajares</strain>
    </source>
</reference>
<dbReference type="SUPFAM" id="SSF81383">
    <property type="entry name" value="F-box domain"/>
    <property type="match status" value="1"/>
</dbReference>
<dbReference type="InterPro" id="IPR036047">
    <property type="entry name" value="F-box-like_dom_sf"/>
</dbReference>
<evidence type="ECO:0000313" key="3">
    <source>
        <dbReference type="EMBL" id="KFK42873.1"/>
    </source>
</evidence>
<dbReference type="Gramene" id="KFK42873">
    <property type="protein sequence ID" value="KFK42873"/>
    <property type="gene ID" value="AALP_AA1G049900"/>
</dbReference>
<protein>
    <recommendedName>
        <fullName evidence="2">F-box domain-containing protein</fullName>
    </recommendedName>
</protein>
<evidence type="ECO:0000259" key="2">
    <source>
        <dbReference type="SMART" id="SM00256"/>
    </source>
</evidence>
<dbReference type="InterPro" id="IPR001810">
    <property type="entry name" value="F-box_dom"/>
</dbReference>
<dbReference type="InterPro" id="IPR057499">
    <property type="entry name" value="Kelch_FKB95"/>
</dbReference>
<name>A0A087HL71_ARAAL</name>
<dbReference type="Gene3D" id="2.120.10.80">
    <property type="entry name" value="Kelch-type beta propeller"/>
    <property type="match status" value="1"/>
</dbReference>
<dbReference type="InterPro" id="IPR050354">
    <property type="entry name" value="F-box/kelch-repeat_ARATH"/>
</dbReference>
<dbReference type="eggNOG" id="KOG1187">
    <property type="taxonomic scope" value="Eukaryota"/>
</dbReference>
<dbReference type="PANTHER" id="PTHR24414:SF148">
    <property type="entry name" value="F-BOX DOMAIN-CONTAINING PROTEIN"/>
    <property type="match status" value="1"/>
</dbReference>
<feature type="compositionally biased region" description="Basic residues" evidence="1">
    <location>
        <begin position="56"/>
        <end position="65"/>
    </location>
</feature>
<sequence>MSSFEFKKTRSEDGSVSLIPSLSCLEKKNSKKKRKTRSEDGSVSLIPSTLSLENKNRKKKRKKQKTTTTPESISNPSLPEDLLLNCLARVSRLYYPALSLVSKSFRSLLASPELYKARSLLGHTENCLYVCFRSLGEDFWYTLCLKPNQTLTSQNKSSGYALAAVPVPHSPGANVSGLVAVGSNVYNIGSHRRGVQSSRVSILDCQSHTWHEGPSLPVELLTLSANVLDEKIYVAGCYKDGHSLQSSHSLKSSFKVFDTKTQIWDPNPIPFQQIETSGIFRDTSACVDGKFFVEGFCQAFAYLPKEGRWDLDEECDMWLDIVPGSSHCVIDNVLYCGSDVRDRVHRGFKWFDVEGNMWRDLKGLVGLPKFRDGAKVTFGEYGGKMVAKLLQDKKQIKQLVDTSLGDEYNREELIRLASTAFLCMEQSSLL</sequence>
<accession>A0A087HL71</accession>
<organism evidence="3 4">
    <name type="scientific">Arabis alpina</name>
    <name type="common">Alpine rock-cress</name>
    <dbReference type="NCBI Taxonomy" id="50452"/>
    <lineage>
        <taxon>Eukaryota</taxon>
        <taxon>Viridiplantae</taxon>
        <taxon>Streptophyta</taxon>
        <taxon>Embryophyta</taxon>
        <taxon>Tracheophyta</taxon>
        <taxon>Spermatophyta</taxon>
        <taxon>Magnoliopsida</taxon>
        <taxon>eudicotyledons</taxon>
        <taxon>Gunneridae</taxon>
        <taxon>Pentapetalae</taxon>
        <taxon>rosids</taxon>
        <taxon>malvids</taxon>
        <taxon>Brassicales</taxon>
        <taxon>Brassicaceae</taxon>
        <taxon>Arabideae</taxon>
        <taxon>Arabis</taxon>
    </lineage>
</organism>
<evidence type="ECO:0000313" key="4">
    <source>
        <dbReference type="Proteomes" id="UP000029120"/>
    </source>
</evidence>
<dbReference type="AlphaFoldDB" id="A0A087HL71"/>
<dbReference type="EMBL" id="CM002869">
    <property type="protein sequence ID" value="KFK42873.1"/>
    <property type="molecule type" value="Genomic_DNA"/>
</dbReference>
<dbReference type="OrthoDB" id="1032823at2759"/>